<dbReference type="AlphaFoldDB" id="A0A2N9GZ95"/>
<reference evidence="2" key="1">
    <citation type="submission" date="2018-02" db="EMBL/GenBank/DDBJ databases">
        <authorList>
            <person name="Cohen D.B."/>
            <person name="Kent A.D."/>
        </authorList>
    </citation>
    <scope>NUCLEOTIDE SEQUENCE</scope>
</reference>
<name>A0A2N9GZ95_FAGSY</name>
<proteinExistence type="predicted"/>
<sequence>MVPIGDVPNLEALVDVLGCKLSALPMTYLGLPLGAKFNSKLIWNTIIEKMERKLGGWKRLYLSKGEKIQRDFLWNGLGDQPKFHLVNWSKVVAVKHGDLWGGWCTKLPQGAYGEAFPALYSIALNKEAAVADYMQFSHGNLSWEVEFVRNLQDWELDSLVSFLARLYLVSLNDSGLDQTCWQWDSKSEFSVHSYYRCLHVPIAVQFPWKGVWKSKAEVASFLWTAIWGKILTNDNLRKRRVVLVDWCCLCKNAGESSDHIFLHYTLAKLLWDSVCTLFGIHWVMPRTMRDLAESSDV</sequence>
<dbReference type="PANTHER" id="PTHR33116">
    <property type="entry name" value="REVERSE TRANSCRIPTASE ZINC-BINDING DOMAIN-CONTAINING PROTEIN-RELATED-RELATED"/>
    <property type="match status" value="1"/>
</dbReference>
<dbReference type="InterPro" id="IPR026960">
    <property type="entry name" value="RVT-Znf"/>
</dbReference>
<evidence type="ECO:0000259" key="1">
    <source>
        <dbReference type="Pfam" id="PF13966"/>
    </source>
</evidence>
<protein>
    <recommendedName>
        <fullName evidence="1">Reverse transcriptase zinc-binding domain-containing protein</fullName>
    </recommendedName>
</protein>
<accession>A0A2N9GZ95</accession>
<dbReference type="Pfam" id="PF13966">
    <property type="entry name" value="zf-RVT"/>
    <property type="match status" value="1"/>
</dbReference>
<feature type="domain" description="Reverse transcriptase zinc-binding" evidence="1">
    <location>
        <begin position="189"/>
        <end position="271"/>
    </location>
</feature>
<evidence type="ECO:0000313" key="2">
    <source>
        <dbReference type="EMBL" id="SPD04680.1"/>
    </source>
</evidence>
<dbReference type="PANTHER" id="PTHR33116:SF78">
    <property type="entry name" value="OS12G0587133 PROTEIN"/>
    <property type="match status" value="1"/>
</dbReference>
<organism evidence="2">
    <name type="scientific">Fagus sylvatica</name>
    <name type="common">Beechnut</name>
    <dbReference type="NCBI Taxonomy" id="28930"/>
    <lineage>
        <taxon>Eukaryota</taxon>
        <taxon>Viridiplantae</taxon>
        <taxon>Streptophyta</taxon>
        <taxon>Embryophyta</taxon>
        <taxon>Tracheophyta</taxon>
        <taxon>Spermatophyta</taxon>
        <taxon>Magnoliopsida</taxon>
        <taxon>eudicotyledons</taxon>
        <taxon>Gunneridae</taxon>
        <taxon>Pentapetalae</taxon>
        <taxon>rosids</taxon>
        <taxon>fabids</taxon>
        <taxon>Fagales</taxon>
        <taxon>Fagaceae</taxon>
        <taxon>Fagus</taxon>
    </lineage>
</organism>
<gene>
    <name evidence="2" type="ORF">FSB_LOCUS32562</name>
</gene>
<dbReference type="EMBL" id="OIVN01002558">
    <property type="protein sequence ID" value="SPD04680.1"/>
    <property type="molecule type" value="Genomic_DNA"/>
</dbReference>